<evidence type="ECO:0000313" key="1">
    <source>
        <dbReference type="EMBL" id="GAJ21838.1"/>
    </source>
</evidence>
<protein>
    <submittedName>
        <fullName evidence="1">Uncharacterized protein</fullName>
    </submittedName>
</protein>
<name>X1UWG6_9ZZZZ</name>
<gene>
    <name evidence="1" type="ORF">S12H4_61645</name>
</gene>
<comment type="caution">
    <text evidence="1">The sequence shown here is derived from an EMBL/GenBank/DDBJ whole genome shotgun (WGS) entry which is preliminary data.</text>
</comment>
<dbReference type="EMBL" id="BARW01041002">
    <property type="protein sequence ID" value="GAJ21838.1"/>
    <property type="molecule type" value="Genomic_DNA"/>
</dbReference>
<organism evidence="1">
    <name type="scientific">marine sediment metagenome</name>
    <dbReference type="NCBI Taxonomy" id="412755"/>
    <lineage>
        <taxon>unclassified sequences</taxon>
        <taxon>metagenomes</taxon>
        <taxon>ecological metagenomes</taxon>
    </lineage>
</organism>
<dbReference type="AlphaFoldDB" id="X1UWG6"/>
<proteinExistence type="predicted"/>
<accession>X1UWG6</accession>
<reference evidence="1" key="1">
    <citation type="journal article" date="2014" name="Front. Microbiol.">
        <title>High frequency of phylogenetically diverse reductive dehalogenase-homologous genes in deep subseafloor sedimentary metagenomes.</title>
        <authorList>
            <person name="Kawai M."/>
            <person name="Futagami T."/>
            <person name="Toyoda A."/>
            <person name="Takaki Y."/>
            <person name="Nishi S."/>
            <person name="Hori S."/>
            <person name="Arai W."/>
            <person name="Tsubouchi T."/>
            <person name="Morono Y."/>
            <person name="Uchiyama I."/>
            <person name="Ito T."/>
            <person name="Fujiyama A."/>
            <person name="Inagaki F."/>
            <person name="Takami H."/>
        </authorList>
    </citation>
    <scope>NUCLEOTIDE SEQUENCE</scope>
    <source>
        <strain evidence="1">Expedition CK06-06</strain>
    </source>
</reference>
<sequence>MVKAFLKYLGKFIIEGIMEDILPYTETGKIDDYWDEYIDNYDFNINR</sequence>